<evidence type="ECO:0000313" key="2">
    <source>
        <dbReference type="EMBL" id="VUF15071.1"/>
    </source>
</evidence>
<dbReference type="EMBL" id="CABFVH010000046">
    <property type="protein sequence ID" value="VUF15071.1"/>
    <property type="molecule type" value="Genomic_DNA"/>
</dbReference>
<proteinExistence type="predicted"/>
<accession>A0A564G687</accession>
<protein>
    <submittedName>
        <fullName evidence="2">Uncharacterized protein</fullName>
    </submittedName>
</protein>
<dbReference type="OrthoDB" id="8002707at2"/>
<dbReference type="Proteomes" id="UP001055303">
    <property type="component" value="Unassembled WGS sequence"/>
</dbReference>
<keyword evidence="4" id="KW-1185">Reference proteome</keyword>
<reference evidence="1" key="3">
    <citation type="submission" date="2021-08" db="EMBL/GenBank/DDBJ databases">
        <authorList>
            <person name="Tani A."/>
            <person name="Ola A."/>
            <person name="Ogura Y."/>
            <person name="Katsura K."/>
            <person name="Hayashi T."/>
        </authorList>
    </citation>
    <scope>NUCLEOTIDE SEQUENCE</scope>
    <source>
        <strain evidence="1">DSM 22415</strain>
    </source>
</reference>
<evidence type="ECO:0000313" key="3">
    <source>
        <dbReference type="Proteomes" id="UP000401717"/>
    </source>
</evidence>
<name>A0A564G687_9HYPH</name>
<dbReference type="AlphaFoldDB" id="A0A564G687"/>
<dbReference type="EMBL" id="BPQI01000260">
    <property type="protein sequence ID" value="GJD59813.1"/>
    <property type="molecule type" value="Genomic_DNA"/>
</dbReference>
<dbReference type="RefSeq" id="WP_144767381.1">
    <property type="nucleotide sequence ID" value="NZ_BPQI01000260.1"/>
</dbReference>
<evidence type="ECO:0000313" key="4">
    <source>
        <dbReference type="Proteomes" id="UP001055303"/>
    </source>
</evidence>
<organism evidence="2 3">
    <name type="scientific">Methylobacterium dankookense</name>
    <dbReference type="NCBI Taxonomy" id="560405"/>
    <lineage>
        <taxon>Bacteria</taxon>
        <taxon>Pseudomonadati</taxon>
        <taxon>Pseudomonadota</taxon>
        <taxon>Alphaproteobacteria</taxon>
        <taxon>Hyphomicrobiales</taxon>
        <taxon>Methylobacteriaceae</taxon>
        <taxon>Methylobacterium</taxon>
    </lineage>
</organism>
<reference evidence="2 3" key="1">
    <citation type="submission" date="2019-06" db="EMBL/GenBank/DDBJ databases">
        <authorList>
            <person name="Rodrigo-Torres L."/>
            <person name="Arahal R. D."/>
            <person name="Lucena T."/>
        </authorList>
    </citation>
    <scope>NUCLEOTIDE SEQUENCE [LARGE SCALE GENOMIC DNA]</scope>
    <source>
        <strain evidence="2 3">SW08-7</strain>
    </source>
</reference>
<sequence>MVAPSKLHAARTARDRKTRIRLMAETMRHHASGPEDACTLRHLYAAGFTEAEIETYRDDARAMMRATPPVVVAASAARMEGQRLVQLARKIRKRAEAGGRA</sequence>
<gene>
    <name evidence="1" type="ORF">IFDJLNFL_5744</name>
    <name evidence="2" type="ORF">MTDSW087_04804</name>
</gene>
<evidence type="ECO:0000313" key="1">
    <source>
        <dbReference type="EMBL" id="GJD59813.1"/>
    </source>
</evidence>
<dbReference type="Proteomes" id="UP000401717">
    <property type="component" value="Unassembled WGS sequence"/>
</dbReference>
<reference evidence="1" key="2">
    <citation type="journal article" date="2021" name="Front. Microbiol.">
        <title>Comprehensive Comparative Genomics and Phenotyping of Methylobacterium Species.</title>
        <authorList>
            <person name="Alessa O."/>
            <person name="Ogura Y."/>
            <person name="Fujitani Y."/>
            <person name="Takami H."/>
            <person name="Hayashi T."/>
            <person name="Sahin N."/>
            <person name="Tani A."/>
        </authorList>
    </citation>
    <scope>NUCLEOTIDE SEQUENCE</scope>
    <source>
        <strain evidence="1">DSM 22415</strain>
    </source>
</reference>